<dbReference type="EMBL" id="JACHIA010000016">
    <property type="protein sequence ID" value="MBB6072562.1"/>
    <property type="molecule type" value="Genomic_DNA"/>
</dbReference>
<feature type="transmembrane region" description="Helical" evidence="7">
    <location>
        <begin position="14"/>
        <end position="34"/>
    </location>
</feature>
<evidence type="ECO:0000313" key="10">
    <source>
        <dbReference type="Proteomes" id="UP000582837"/>
    </source>
</evidence>
<dbReference type="GO" id="GO:0005886">
    <property type="term" value="C:plasma membrane"/>
    <property type="evidence" value="ECO:0007669"/>
    <property type="project" value="UniProtKB-SubCell"/>
</dbReference>
<evidence type="ECO:0000256" key="5">
    <source>
        <dbReference type="ARBA" id="ARBA00023136"/>
    </source>
</evidence>
<feature type="transmembrane region" description="Helical" evidence="7">
    <location>
        <begin position="220"/>
        <end position="242"/>
    </location>
</feature>
<feature type="transmembrane region" description="Helical" evidence="7">
    <location>
        <begin position="83"/>
        <end position="101"/>
    </location>
</feature>
<dbReference type="CDD" id="cd17324">
    <property type="entry name" value="MFS_NepI_like"/>
    <property type="match status" value="1"/>
</dbReference>
<evidence type="ECO:0000256" key="4">
    <source>
        <dbReference type="ARBA" id="ARBA00022989"/>
    </source>
</evidence>
<evidence type="ECO:0000256" key="7">
    <source>
        <dbReference type="SAM" id="Phobius"/>
    </source>
</evidence>
<keyword evidence="3 7" id="KW-0812">Transmembrane</keyword>
<keyword evidence="10" id="KW-1185">Reference proteome</keyword>
<feature type="transmembrane region" description="Helical" evidence="7">
    <location>
        <begin position="344"/>
        <end position="367"/>
    </location>
</feature>
<dbReference type="InterPro" id="IPR050189">
    <property type="entry name" value="MFS_Efflux_Transporters"/>
</dbReference>
<gene>
    <name evidence="9" type="ORF">HNQ61_004225</name>
</gene>
<dbReference type="GO" id="GO:0022857">
    <property type="term" value="F:transmembrane transporter activity"/>
    <property type="evidence" value="ECO:0007669"/>
    <property type="project" value="InterPro"/>
</dbReference>
<reference evidence="9 10" key="1">
    <citation type="submission" date="2020-08" db="EMBL/GenBank/DDBJ databases">
        <title>Genomic Encyclopedia of Type Strains, Phase IV (KMG-IV): sequencing the most valuable type-strain genomes for metagenomic binning, comparative biology and taxonomic classification.</title>
        <authorList>
            <person name="Goeker M."/>
        </authorList>
    </citation>
    <scope>NUCLEOTIDE SEQUENCE [LARGE SCALE GENOMIC DNA]</scope>
    <source>
        <strain evidence="9 10">DSM 29007</strain>
    </source>
</reference>
<dbReference type="PANTHER" id="PTHR43124">
    <property type="entry name" value="PURINE EFFLUX PUMP PBUE"/>
    <property type="match status" value="1"/>
</dbReference>
<proteinExistence type="predicted"/>
<feature type="region of interest" description="Disordered" evidence="6">
    <location>
        <begin position="407"/>
        <end position="442"/>
    </location>
</feature>
<sequence length="442" mass="46204">MIRRALGVFSGREWGLLLVLLTIQFCHVLDFVLIMPLAPMLMRSLDISAREFGLLVSAYTFSAALSGLVAAAFMDRFDRRRMLLFLLAGFGVGTVLCGLVDEYRLLLAARVVAGAFGGVLAGVVFAVVGDQIRPERRGTAMGVVMGAFSAASVLGLPFGLYLANRFAWEAPFLFLGGLTVVVFAGAALLLPAMRGHVAPSDASPWADLVAVARAPEHLRAFALTVGIMFSAFSVVPFLSAYLTENAGLRESQLPLIYLTGGLATLVTGPLVFGPLADRFGHAPVFMLSVVLGIPAIVAVTHLPVSPVWVILTTTTAMMVMSSGRMISATALVTGIVSPRRRGGFMSLNSSIQQGAAGAASLVGGWMIQGGTGGEPIRGFPAVGWVAVAASVLTLVLVRRLRPGEAAAAVPQMDETGAPPLAAPLEAPRRPARAGLDPQGGRT</sequence>
<comment type="caution">
    <text evidence="9">The sequence shown here is derived from an EMBL/GenBank/DDBJ whole genome shotgun (WGS) entry which is preliminary data.</text>
</comment>
<dbReference type="RefSeq" id="WP_170032781.1">
    <property type="nucleotide sequence ID" value="NZ_JABDTL010000001.1"/>
</dbReference>
<evidence type="ECO:0000256" key="6">
    <source>
        <dbReference type="SAM" id="MobiDB-lite"/>
    </source>
</evidence>
<dbReference type="PANTHER" id="PTHR43124:SF3">
    <property type="entry name" value="CHLORAMPHENICOL EFFLUX PUMP RV0191"/>
    <property type="match status" value="1"/>
</dbReference>
<comment type="subcellular location">
    <subcellularLocation>
        <location evidence="1">Cell membrane</location>
        <topology evidence="1">Multi-pass membrane protein</topology>
    </subcellularLocation>
</comment>
<dbReference type="Gene3D" id="1.20.1250.20">
    <property type="entry name" value="MFS general substrate transporter like domains"/>
    <property type="match status" value="1"/>
</dbReference>
<keyword evidence="4 7" id="KW-1133">Transmembrane helix</keyword>
<protein>
    <submittedName>
        <fullName evidence="9">Putative MFS family arabinose efflux permease</fullName>
    </submittedName>
</protein>
<accession>A0A841H3N0</accession>
<keyword evidence="5 7" id="KW-0472">Membrane</keyword>
<feature type="transmembrane region" description="Helical" evidence="7">
    <location>
        <begin position="172"/>
        <end position="190"/>
    </location>
</feature>
<dbReference type="InterPro" id="IPR036259">
    <property type="entry name" value="MFS_trans_sf"/>
</dbReference>
<evidence type="ECO:0000313" key="9">
    <source>
        <dbReference type="EMBL" id="MBB6072562.1"/>
    </source>
</evidence>
<keyword evidence="2" id="KW-1003">Cell membrane</keyword>
<evidence type="ECO:0000256" key="2">
    <source>
        <dbReference type="ARBA" id="ARBA00022475"/>
    </source>
</evidence>
<feature type="transmembrane region" description="Helical" evidence="7">
    <location>
        <begin position="140"/>
        <end position="160"/>
    </location>
</feature>
<dbReference type="InterPro" id="IPR020846">
    <property type="entry name" value="MFS_dom"/>
</dbReference>
<evidence type="ECO:0000256" key="1">
    <source>
        <dbReference type="ARBA" id="ARBA00004651"/>
    </source>
</evidence>
<dbReference type="Proteomes" id="UP000582837">
    <property type="component" value="Unassembled WGS sequence"/>
</dbReference>
<feature type="transmembrane region" description="Helical" evidence="7">
    <location>
        <begin position="107"/>
        <end position="128"/>
    </location>
</feature>
<organism evidence="9 10">
    <name type="scientific">Longimicrobium terrae</name>
    <dbReference type="NCBI Taxonomy" id="1639882"/>
    <lineage>
        <taxon>Bacteria</taxon>
        <taxon>Pseudomonadati</taxon>
        <taxon>Gemmatimonadota</taxon>
        <taxon>Longimicrobiia</taxon>
        <taxon>Longimicrobiales</taxon>
        <taxon>Longimicrobiaceae</taxon>
        <taxon>Longimicrobium</taxon>
    </lineage>
</organism>
<feature type="transmembrane region" description="Helical" evidence="7">
    <location>
        <begin position="254"/>
        <end position="272"/>
    </location>
</feature>
<feature type="transmembrane region" description="Helical" evidence="7">
    <location>
        <begin position="284"/>
        <end position="302"/>
    </location>
</feature>
<dbReference type="SUPFAM" id="SSF103473">
    <property type="entry name" value="MFS general substrate transporter"/>
    <property type="match status" value="1"/>
</dbReference>
<feature type="transmembrane region" description="Helical" evidence="7">
    <location>
        <begin position="308"/>
        <end position="332"/>
    </location>
</feature>
<dbReference type="Pfam" id="PF07690">
    <property type="entry name" value="MFS_1"/>
    <property type="match status" value="2"/>
</dbReference>
<evidence type="ECO:0000256" key="3">
    <source>
        <dbReference type="ARBA" id="ARBA00022692"/>
    </source>
</evidence>
<feature type="domain" description="Major facilitator superfamily (MFS) profile" evidence="8">
    <location>
        <begin position="16"/>
        <end position="401"/>
    </location>
</feature>
<name>A0A841H3N0_9BACT</name>
<feature type="transmembrane region" description="Helical" evidence="7">
    <location>
        <begin position="379"/>
        <end position="397"/>
    </location>
</feature>
<evidence type="ECO:0000259" key="8">
    <source>
        <dbReference type="PROSITE" id="PS50850"/>
    </source>
</evidence>
<dbReference type="AlphaFoldDB" id="A0A841H3N0"/>
<feature type="transmembrane region" description="Helical" evidence="7">
    <location>
        <begin position="54"/>
        <end position="74"/>
    </location>
</feature>
<dbReference type="PROSITE" id="PS50850">
    <property type="entry name" value="MFS"/>
    <property type="match status" value="1"/>
</dbReference>
<dbReference type="InterPro" id="IPR011701">
    <property type="entry name" value="MFS"/>
</dbReference>